<reference evidence="2 3" key="1">
    <citation type="journal article" date="2014" name="Nat. Commun.">
        <title>Molecular traces of alternative social organization in a termite genome.</title>
        <authorList>
            <person name="Terrapon N."/>
            <person name="Li C."/>
            <person name="Robertson H.M."/>
            <person name="Ji L."/>
            <person name="Meng X."/>
            <person name="Booth W."/>
            <person name="Chen Z."/>
            <person name="Childers C.P."/>
            <person name="Glastad K.M."/>
            <person name="Gokhale K."/>
            <person name="Gowin J."/>
            <person name="Gronenberg W."/>
            <person name="Hermansen R.A."/>
            <person name="Hu H."/>
            <person name="Hunt B.G."/>
            <person name="Huylmans A.K."/>
            <person name="Khalil S.M."/>
            <person name="Mitchell R.D."/>
            <person name="Munoz-Torres M.C."/>
            <person name="Mustard J.A."/>
            <person name="Pan H."/>
            <person name="Reese J.T."/>
            <person name="Scharf M.E."/>
            <person name="Sun F."/>
            <person name="Vogel H."/>
            <person name="Xiao J."/>
            <person name="Yang W."/>
            <person name="Yang Z."/>
            <person name="Yang Z."/>
            <person name="Zhou J."/>
            <person name="Zhu J."/>
            <person name="Brent C.S."/>
            <person name="Elsik C.G."/>
            <person name="Goodisman M.A."/>
            <person name="Liberles D.A."/>
            <person name="Roe R.M."/>
            <person name="Vargo E.L."/>
            <person name="Vilcinskas A."/>
            <person name="Wang J."/>
            <person name="Bornberg-Bauer E."/>
            <person name="Korb J."/>
            <person name="Zhang G."/>
            <person name="Liebig J."/>
        </authorList>
    </citation>
    <scope>NUCLEOTIDE SEQUENCE [LARGE SCALE GENOMIC DNA]</scope>
    <source>
        <tissue evidence="2">Whole organism</tissue>
    </source>
</reference>
<protein>
    <recommendedName>
        <fullName evidence="4">IGFBP N-terminal domain-containing protein</fullName>
    </recommendedName>
</protein>
<dbReference type="OrthoDB" id="7218322at2759"/>
<keyword evidence="1" id="KW-0472">Membrane</keyword>
<organism evidence="2 3">
    <name type="scientific">Zootermopsis nevadensis</name>
    <name type="common">Dampwood termite</name>
    <dbReference type="NCBI Taxonomy" id="136037"/>
    <lineage>
        <taxon>Eukaryota</taxon>
        <taxon>Metazoa</taxon>
        <taxon>Ecdysozoa</taxon>
        <taxon>Arthropoda</taxon>
        <taxon>Hexapoda</taxon>
        <taxon>Insecta</taxon>
        <taxon>Pterygota</taxon>
        <taxon>Neoptera</taxon>
        <taxon>Polyneoptera</taxon>
        <taxon>Dictyoptera</taxon>
        <taxon>Blattodea</taxon>
        <taxon>Blattoidea</taxon>
        <taxon>Termitoidae</taxon>
        <taxon>Termopsidae</taxon>
        <taxon>Zootermopsis</taxon>
    </lineage>
</organism>
<proteinExistence type="predicted"/>
<dbReference type="InParanoid" id="A0A067R6Y6"/>
<dbReference type="InterPro" id="IPR053741">
    <property type="entry name" value="Ser_Fungal_Prot_Inhib_sf"/>
</dbReference>
<keyword evidence="1" id="KW-0812">Transmembrane</keyword>
<evidence type="ECO:0000313" key="2">
    <source>
        <dbReference type="EMBL" id="KDR19195.1"/>
    </source>
</evidence>
<feature type="transmembrane region" description="Helical" evidence="1">
    <location>
        <begin position="29"/>
        <end position="47"/>
    </location>
</feature>
<name>A0A067R6Y6_ZOONE</name>
<keyword evidence="1" id="KW-1133">Transmembrane helix</keyword>
<evidence type="ECO:0000256" key="1">
    <source>
        <dbReference type="SAM" id="Phobius"/>
    </source>
</evidence>
<keyword evidence="3" id="KW-1185">Reference proteome</keyword>
<sequence length="140" mass="14693">MWATGISCSTSVLLYQHRREKHETSAMTVILRLFVLGVCVVAVSCIIRCTEDFCTTVDCAVAAGDSAPPCGPDQRLNEQGTFCGCCRTCVTQLAEGSNCGITLMIGGPPPVVECAAGLVCSRDTATCVAQEVPDDVVADE</sequence>
<dbReference type="AlphaFoldDB" id="A0A067R6Y6"/>
<gene>
    <name evidence="2" type="ORF">L798_06250</name>
</gene>
<evidence type="ECO:0008006" key="4">
    <source>
        <dbReference type="Google" id="ProtNLM"/>
    </source>
</evidence>
<evidence type="ECO:0000313" key="3">
    <source>
        <dbReference type="Proteomes" id="UP000027135"/>
    </source>
</evidence>
<dbReference type="EMBL" id="KK852657">
    <property type="protein sequence ID" value="KDR19195.1"/>
    <property type="molecule type" value="Genomic_DNA"/>
</dbReference>
<dbReference type="Proteomes" id="UP000027135">
    <property type="component" value="Unassembled WGS sequence"/>
</dbReference>
<dbReference type="Gene3D" id="2.10.80.20">
    <property type="match status" value="1"/>
</dbReference>
<accession>A0A067R6Y6</accession>
<dbReference type="OMA" id="HRREKHE"/>